<evidence type="ECO:0000313" key="2">
    <source>
        <dbReference type="Proteomes" id="UP000299102"/>
    </source>
</evidence>
<dbReference type="EMBL" id="BGZK01000565">
    <property type="protein sequence ID" value="GBP50407.1"/>
    <property type="molecule type" value="Genomic_DNA"/>
</dbReference>
<gene>
    <name evidence="1" type="ORF">EVAR_30115_1</name>
</gene>
<organism evidence="1 2">
    <name type="scientific">Eumeta variegata</name>
    <name type="common">Bagworm moth</name>
    <name type="synonym">Eumeta japonica</name>
    <dbReference type="NCBI Taxonomy" id="151549"/>
    <lineage>
        <taxon>Eukaryota</taxon>
        <taxon>Metazoa</taxon>
        <taxon>Ecdysozoa</taxon>
        <taxon>Arthropoda</taxon>
        <taxon>Hexapoda</taxon>
        <taxon>Insecta</taxon>
        <taxon>Pterygota</taxon>
        <taxon>Neoptera</taxon>
        <taxon>Endopterygota</taxon>
        <taxon>Lepidoptera</taxon>
        <taxon>Glossata</taxon>
        <taxon>Ditrysia</taxon>
        <taxon>Tineoidea</taxon>
        <taxon>Psychidae</taxon>
        <taxon>Oiketicinae</taxon>
        <taxon>Eumeta</taxon>
    </lineage>
</organism>
<proteinExistence type="predicted"/>
<protein>
    <submittedName>
        <fullName evidence="1">Uncharacterized protein</fullName>
    </submittedName>
</protein>
<reference evidence="1 2" key="1">
    <citation type="journal article" date="2019" name="Commun. Biol.">
        <title>The bagworm genome reveals a unique fibroin gene that provides high tensile strength.</title>
        <authorList>
            <person name="Kono N."/>
            <person name="Nakamura H."/>
            <person name="Ohtoshi R."/>
            <person name="Tomita M."/>
            <person name="Numata K."/>
            <person name="Arakawa K."/>
        </authorList>
    </citation>
    <scope>NUCLEOTIDE SEQUENCE [LARGE SCALE GENOMIC DNA]</scope>
</reference>
<evidence type="ECO:0000313" key="1">
    <source>
        <dbReference type="EMBL" id="GBP50407.1"/>
    </source>
</evidence>
<sequence length="74" mass="8759">MKGRRSSGGEVRRFCTGRSREKTEFVLIRTIERKNAGGRRFMRKGARKIRVGFERQTGFIRVRQDFPACHDERE</sequence>
<keyword evidence="2" id="KW-1185">Reference proteome</keyword>
<accession>A0A4C1WJS0</accession>
<comment type="caution">
    <text evidence="1">The sequence shown here is derived from an EMBL/GenBank/DDBJ whole genome shotgun (WGS) entry which is preliminary data.</text>
</comment>
<name>A0A4C1WJS0_EUMVA</name>
<dbReference type="AlphaFoldDB" id="A0A4C1WJS0"/>
<dbReference type="Proteomes" id="UP000299102">
    <property type="component" value="Unassembled WGS sequence"/>
</dbReference>